<dbReference type="EMBL" id="ML996705">
    <property type="protein sequence ID" value="KAF2396854.1"/>
    <property type="molecule type" value="Genomic_DNA"/>
</dbReference>
<dbReference type="AlphaFoldDB" id="A0A6G1HLS1"/>
<keyword evidence="4" id="KW-1185">Reference proteome</keyword>
<evidence type="ECO:0000256" key="2">
    <source>
        <dbReference type="SAM" id="Phobius"/>
    </source>
</evidence>
<feature type="compositionally biased region" description="Low complexity" evidence="1">
    <location>
        <begin position="196"/>
        <end position="211"/>
    </location>
</feature>
<gene>
    <name evidence="3" type="ORF">EJ06DRAFT_173958</name>
</gene>
<feature type="region of interest" description="Disordered" evidence="1">
    <location>
        <begin position="294"/>
        <end position="313"/>
    </location>
</feature>
<dbReference type="Proteomes" id="UP000799640">
    <property type="component" value="Unassembled WGS sequence"/>
</dbReference>
<proteinExistence type="predicted"/>
<sequence>MHPLRLRRRDVSGRRRVRRDDDHEDTDDEDDKQRSSSSTKTKTYDDDDDRLKSGVAKAPSTGATIATTPVDSTPTSISTVTKSPTALPTLLDQASRPSTTAVSQTIDKRPISETTQHLVIAAGSVAATIALTLIAYVIYRLSRGATLRSIFTTLPRRAPPPPKDDDTLLAWDRKPWNPSGSTLELTPPPPSRPRSHTSTSWPNPRGQSPSRSPFPPPNRAIFRTDAHERPGLSFPPPTRASLVASFSGFSDPPPPPPARDDPLPRTPPRGTSDLSVLMPLYGAASSPTILPSASPPLRAAASPPPSPAALPSRFSWTDSAAKTPVDGRFSRATERSSVARYRTGVESVYSAGTGVYPAGMGTPAVPAVPARFTSGGKRRTAQSEATVFRQHPGTEVVIPHGSRIPSEILDGKIVVRRSGGTGI</sequence>
<organism evidence="3 4">
    <name type="scientific">Trichodelitschia bisporula</name>
    <dbReference type="NCBI Taxonomy" id="703511"/>
    <lineage>
        <taxon>Eukaryota</taxon>
        <taxon>Fungi</taxon>
        <taxon>Dikarya</taxon>
        <taxon>Ascomycota</taxon>
        <taxon>Pezizomycotina</taxon>
        <taxon>Dothideomycetes</taxon>
        <taxon>Dothideomycetes incertae sedis</taxon>
        <taxon>Phaeotrichales</taxon>
        <taxon>Phaeotrichaceae</taxon>
        <taxon>Trichodelitschia</taxon>
    </lineage>
</organism>
<keyword evidence="2" id="KW-0812">Transmembrane</keyword>
<feature type="compositionally biased region" description="Basic and acidic residues" evidence="1">
    <location>
        <begin position="162"/>
        <end position="175"/>
    </location>
</feature>
<feature type="compositionally biased region" description="Basic and acidic residues" evidence="1">
    <location>
        <begin position="9"/>
        <end position="21"/>
    </location>
</feature>
<evidence type="ECO:0000313" key="4">
    <source>
        <dbReference type="Proteomes" id="UP000799640"/>
    </source>
</evidence>
<evidence type="ECO:0000313" key="3">
    <source>
        <dbReference type="EMBL" id="KAF2396854.1"/>
    </source>
</evidence>
<keyword evidence="2" id="KW-1133">Transmembrane helix</keyword>
<feature type="compositionally biased region" description="Polar residues" evidence="1">
    <location>
        <begin position="61"/>
        <end position="86"/>
    </location>
</feature>
<reference evidence="3" key="1">
    <citation type="journal article" date="2020" name="Stud. Mycol.">
        <title>101 Dothideomycetes genomes: a test case for predicting lifestyles and emergence of pathogens.</title>
        <authorList>
            <person name="Haridas S."/>
            <person name="Albert R."/>
            <person name="Binder M."/>
            <person name="Bloem J."/>
            <person name="Labutti K."/>
            <person name="Salamov A."/>
            <person name="Andreopoulos B."/>
            <person name="Baker S."/>
            <person name="Barry K."/>
            <person name="Bills G."/>
            <person name="Bluhm B."/>
            <person name="Cannon C."/>
            <person name="Castanera R."/>
            <person name="Culley D."/>
            <person name="Daum C."/>
            <person name="Ezra D."/>
            <person name="Gonzalez J."/>
            <person name="Henrissat B."/>
            <person name="Kuo A."/>
            <person name="Liang C."/>
            <person name="Lipzen A."/>
            <person name="Lutzoni F."/>
            <person name="Magnuson J."/>
            <person name="Mondo S."/>
            <person name="Nolan M."/>
            <person name="Ohm R."/>
            <person name="Pangilinan J."/>
            <person name="Park H.-J."/>
            <person name="Ramirez L."/>
            <person name="Alfaro M."/>
            <person name="Sun H."/>
            <person name="Tritt A."/>
            <person name="Yoshinaga Y."/>
            <person name="Zwiers L.-H."/>
            <person name="Turgeon B."/>
            <person name="Goodwin S."/>
            <person name="Spatafora J."/>
            <person name="Crous P."/>
            <person name="Grigoriev I."/>
        </authorList>
    </citation>
    <scope>NUCLEOTIDE SEQUENCE</scope>
    <source>
        <strain evidence="3">CBS 262.69</strain>
    </source>
</reference>
<dbReference type="OrthoDB" id="5411141at2759"/>
<name>A0A6G1HLS1_9PEZI</name>
<evidence type="ECO:0000256" key="1">
    <source>
        <dbReference type="SAM" id="MobiDB-lite"/>
    </source>
</evidence>
<protein>
    <submittedName>
        <fullName evidence="3">Uncharacterized protein</fullName>
    </submittedName>
</protein>
<feature type="region of interest" description="Disordered" evidence="1">
    <location>
        <begin position="153"/>
        <end position="275"/>
    </location>
</feature>
<feature type="transmembrane region" description="Helical" evidence="2">
    <location>
        <begin position="118"/>
        <end position="139"/>
    </location>
</feature>
<feature type="region of interest" description="Disordered" evidence="1">
    <location>
        <begin position="1"/>
        <end position="88"/>
    </location>
</feature>
<keyword evidence="2" id="KW-0472">Membrane</keyword>
<accession>A0A6G1HLS1</accession>